<protein>
    <submittedName>
        <fullName evidence="1">Uncharacterized protein</fullName>
    </submittedName>
</protein>
<dbReference type="AlphaFoldDB" id="A0A1H0MML0"/>
<dbReference type="EMBL" id="FNIE01000013">
    <property type="protein sequence ID" value="SDO81642.1"/>
    <property type="molecule type" value="Genomic_DNA"/>
</dbReference>
<dbReference type="OrthoDB" id="4179940at2"/>
<organism evidence="1 2">
    <name type="scientific">Actinacidiphila guanduensis</name>
    <dbReference type="NCBI Taxonomy" id="310781"/>
    <lineage>
        <taxon>Bacteria</taxon>
        <taxon>Bacillati</taxon>
        <taxon>Actinomycetota</taxon>
        <taxon>Actinomycetes</taxon>
        <taxon>Kitasatosporales</taxon>
        <taxon>Streptomycetaceae</taxon>
        <taxon>Actinacidiphila</taxon>
    </lineage>
</organism>
<dbReference type="Proteomes" id="UP000199341">
    <property type="component" value="Unassembled WGS sequence"/>
</dbReference>
<dbReference type="STRING" id="310781.SAMN05216259_11321"/>
<name>A0A1H0MML0_9ACTN</name>
<evidence type="ECO:0000313" key="1">
    <source>
        <dbReference type="EMBL" id="SDO81642.1"/>
    </source>
</evidence>
<evidence type="ECO:0000313" key="2">
    <source>
        <dbReference type="Proteomes" id="UP000199341"/>
    </source>
</evidence>
<dbReference type="RefSeq" id="WP_093787007.1">
    <property type="nucleotide sequence ID" value="NZ_FNIE01000013.1"/>
</dbReference>
<accession>A0A1H0MML0</accession>
<gene>
    <name evidence="1" type="ORF">SAMN05216259_11321</name>
</gene>
<reference evidence="1 2" key="1">
    <citation type="submission" date="2016-10" db="EMBL/GenBank/DDBJ databases">
        <authorList>
            <person name="de Groot N.N."/>
        </authorList>
    </citation>
    <scope>NUCLEOTIDE SEQUENCE [LARGE SCALE GENOMIC DNA]</scope>
    <source>
        <strain evidence="1 2">CGMCC 4.2022</strain>
    </source>
</reference>
<proteinExistence type="predicted"/>
<keyword evidence="2" id="KW-1185">Reference proteome</keyword>
<sequence>MSGTAEAADAFSDGAFGYDTFKVRCADAAYRLAPLAGHFVTRIALDSLGGQDMLEVAVGDGAGTLEATVRLGGLRHLAISKPAEIQDCFVERIALHHLPKAPEPWPAGTAGFARRLYGLDELAWLRIEGPAEVEAVAAEVTVRIPGSPAGD</sequence>